<protein>
    <submittedName>
        <fullName evidence="1">Uncharacterized protein</fullName>
    </submittedName>
</protein>
<proteinExistence type="predicted"/>
<evidence type="ECO:0000313" key="2">
    <source>
        <dbReference type="Proteomes" id="UP001164250"/>
    </source>
</evidence>
<dbReference type="EMBL" id="CM047908">
    <property type="protein sequence ID" value="KAJ0081142.1"/>
    <property type="molecule type" value="Genomic_DNA"/>
</dbReference>
<dbReference type="Proteomes" id="UP001164250">
    <property type="component" value="Chromosome 12"/>
</dbReference>
<reference evidence="2" key="1">
    <citation type="journal article" date="2023" name="G3 (Bethesda)">
        <title>Genome assembly and association tests identify interacting loci associated with vigor, precocity, and sex in interspecific pistachio rootstocks.</title>
        <authorList>
            <person name="Palmer W."/>
            <person name="Jacygrad E."/>
            <person name="Sagayaradj S."/>
            <person name="Cavanaugh K."/>
            <person name="Han R."/>
            <person name="Bertier L."/>
            <person name="Beede B."/>
            <person name="Kafkas S."/>
            <person name="Golino D."/>
            <person name="Preece J."/>
            <person name="Michelmore R."/>
        </authorList>
    </citation>
    <scope>NUCLEOTIDE SEQUENCE [LARGE SCALE GENOMIC DNA]</scope>
</reference>
<keyword evidence="2" id="KW-1185">Reference proteome</keyword>
<sequence length="207" mass="23389">MFTLVALLLTFVLIKCLKKPTKPSTNADMLPQETWKRISQHELVRAIDGFIQNNLLGRGSYGSVYKGRLDDRVELVVEVSHLHLEGALTSFEVECEVMGHIHHQNLVKIISSCSNDDFKSLILEYMPNGSLEKCLYSNNNVLDIYHRLTIMIDVASALEYLPFGYSNPIIHCDLNPNNILLDENIVAHLSDFDIAKLLGEENSMTQT</sequence>
<evidence type="ECO:0000313" key="1">
    <source>
        <dbReference type="EMBL" id="KAJ0081142.1"/>
    </source>
</evidence>
<accession>A0ACC1A4C7</accession>
<gene>
    <name evidence="1" type="ORF">Patl1_11952</name>
</gene>
<organism evidence="1 2">
    <name type="scientific">Pistacia atlantica</name>
    <dbReference type="NCBI Taxonomy" id="434234"/>
    <lineage>
        <taxon>Eukaryota</taxon>
        <taxon>Viridiplantae</taxon>
        <taxon>Streptophyta</taxon>
        <taxon>Embryophyta</taxon>
        <taxon>Tracheophyta</taxon>
        <taxon>Spermatophyta</taxon>
        <taxon>Magnoliopsida</taxon>
        <taxon>eudicotyledons</taxon>
        <taxon>Gunneridae</taxon>
        <taxon>Pentapetalae</taxon>
        <taxon>rosids</taxon>
        <taxon>malvids</taxon>
        <taxon>Sapindales</taxon>
        <taxon>Anacardiaceae</taxon>
        <taxon>Pistacia</taxon>
    </lineage>
</organism>
<name>A0ACC1A4C7_9ROSI</name>
<comment type="caution">
    <text evidence="1">The sequence shown here is derived from an EMBL/GenBank/DDBJ whole genome shotgun (WGS) entry which is preliminary data.</text>
</comment>